<dbReference type="Gene3D" id="3.40.50.620">
    <property type="entry name" value="HUPs"/>
    <property type="match status" value="1"/>
</dbReference>
<dbReference type="AlphaFoldDB" id="A0A645HWG0"/>
<evidence type="ECO:0000256" key="1">
    <source>
        <dbReference type="ARBA" id="ARBA00022679"/>
    </source>
</evidence>
<dbReference type="GO" id="GO:0016779">
    <property type="term" value="F:nucleotidyltransferase activity"/>
    <property type="evidence" value="ECO:0007669"/>
    <property type="project" value="UniProtKB-KW"/>
</dbReference>
<keyword evidence="2 3" id="KW-0548">Nucleotidyltransferase</keyword>
<reference evidence="3" key="1">
    <citation type="submission" date="2019-08" db="EMBL/GenBank/DDBJ databases">
        <authorList>
            <person name="Kucharzyk K."/>
            <person name="Murdoch R.W."/>
            <person name="Higgins S."/>
            <person name="Loffler F."/>
        </authorList>
    </citation>
    <scope>NUCLEOTIDE SEQUENCE</scope>
</reference>
<dbReference type="EC" id="2.7.7.70" evidence="3"/>
<name>A0A645HWG0_9ZZZZ</name>
<protein>
    <submittedName>
        <fullName evidence="3">D-beta-D-heptose 1-phosphate adenylyltransferase</fullName>
        <ecNumber evidence="3">2.7.7.70</ecNumber>
    </submittedName>
</protein>
<sequence length="84" mass="9169">MVDEAALLAALQSVDGVCIFPEKTANRFLQVARPDIYVKGGDYTLDTINQEERRTVENAGGKICILPFVPGKSTTTILKRISSL</sequence>
<dbReference type="PANTHER" id="PTHR43793:SF2">
    <property type="entry name" value="BIFUNCTIONAL PROTEIN HLDE"/>
    <property type="match status" value="1"/>
</dbReference>
<accession>A0A645HWG0</accession>
<dbReference type="EMBL" id="VSSQ01101774">
    <property type="protein sequence ID" value="MPN43395.1"/>
    <property type="molecule type" value="Genomic_DNA"/>
</dbReference>
<organism evidence="3">
    <name type="scientific">bioreactor metagenome</name>
    <dbReference type="NCBI Taxonomy" id="1076179"/>
    <lineage>
        <taxon>unclassified sequences</taxon>
        <taxon>metagenomes</taxon>
        <taxon>ecological metagenomes</taxon>
    </lineage>
</organism>
<evidence type="ECO:0000256" key="2">
    <source>
        <dbReference type="ARBA" id="ARBA00022695"/>
    </source>
</evidence>
<keyword evidence="1 3" id="KW-0808">Transferase</keyword>
<evidence type="ECO:0000313" key="3">
    <source>
        <dbReference type="EMBL" id="MPN43395.1"/>
    </source>
</evidence>
<dbReference type="InterPro" id="IPR050385">
    <property type="entry name" value="Archaeal_FAD_synthase"/>
</dbReference>
<gene>
    <name evidence="3" type="ORF">SDC9_190954</name>
</gene>
<dbReference type="InterPro" id="IPR014729">
    <property type="entry name" value="Rossmann-like_a/b/a_fold"/>
</dbReference>
<dbReference type="PANTHER" id="PTHR43793">
    <property type="entry name" value="FAD SYNTHASE"/>
    <property type="match status" value="1"/>
</dbReference>
<comment type="caution">
    <text evidence="3">The sequence shown here is derived from an EMBL/GenBank/DDBJ whole genome shotgun (WGS) entry which is preliminary data.</text>
</comment>
<proteinExistence type="predicted"/>